<accession>A0A0N4T557</accession>
<evidence type="ECO:0000313" key="3">
    <source>
        <dbReference type="WBParaSite" id="BPAG_0000333801-mRNA-1"/>
    </source>
</evidence>
<dbReference type="AlphaFoldDB" id="A0A0N4T557"/>
<evidence type="ECO:0000313" key="1">
    <source>
        <dbReference type="EMBL" id="VDN84494.1"/>
    </source>
</evidence>
<dbReference type="Proteomes" id="UP000278627">
    <property type="component" value="Unassembled WGS sequence"/>
</dbReference>
<evidence type="ECO:0000313" key="2">
    <source>
        <dbReference type="Proteomes" id="UP000278627"/>
    </source>
</evidence>
<proteinExistence type="predicted"/>
<reference evidence="3" key="1">
    <citation type="submission" date="2017-02" db="UniProtKB">
        <authorList>
            <consortium name="WormBaseParasite"/>
        </authorList>
    </citation>
    <scope>IDENTIFICATION</scope>
</reference>
<dbReference type="EMBL" id="UZAD01000863">
    <property type="protein sequence ID" value="VDN84494.1"/>
    <property type="molecule type" value="Genomic_DNA"/>
</dbReference>
<gene>
    <name evidence="1" type="ORF">BPAG_LOCUS3308</name>
</gene>
<sequence>MVAAAGGCKWLHGNWYSIDDYVTGDCGSSTWLQQQVAANNRAVGAS</sequence>
<protein>
    <submittedName>
        <fullName evidence="3">Lipoprotein</fullName>
    </submittedName>
</protein>
<dbReference type="WBParaSite" id="BPAG_0000333801-mRNA-1">
    <property type="protein sequence ID" value="BPAG_0000333801-mRNA-1"/>
    <property type="gene ID" value="BPAG_0000333801"/>
</dbReference>
<reference evidence="1 2" key="2">
    <citation type="submission" date="2018-11" db="EMBL/GenBank/DDBJ databases">
        <authorList>
            <consortium name="Pathogen Informatics"/>
        </authorList>
    </citation>
    <scope>NUCLEOTIDE SEQUENCE [LARGE SCALE GENOMIC DNA]</scope>
</reference>
<organism evidence="3">
    <name type="scientific">Brugia pahangi</name>
    <name type="common">Filarial nematode worm</name>
    <dbReference type="NCBI Taxonomy" id="6280"/>
    <lineage>
        <taxon>Eukaryota</taxon>
        <taxon>Metazoa</taxon>
        <taxon>Ecdysozoa</taxon>
        <taxon>Nematoda</taxon>
        <taxon>Chromadorea</taxon>
        <taxon>Rhabditida</taxon>
        <taxon>Spirurina</taxon>
        <taxon>Spiruromorpha</taxon>
        <taxon>Filarioidea</taxon>
        <taxon>Onchocercidae</taxon>
        <taxon>Brugia</taxon>
    </lineage>
</organism>
<keyword evidence="2" id="KW-1185">Reference proteome</keyword>
<name>A0A0N4T557_BRUPA</name>